<reference evidence="11" key="1">
    <citation type="submission" date="2025-08" db="UniProtKB">
        <authorList>
            <consortium name="Ensembl"/>
        </authorList>
    </citation>
    <scope>IDENTIFICATION</scope>
</reference>
<keyword evidence="12" id="KW-1185">Reference proteome</keyword>
<evidence type="ECO:0000256" key="2">
    <source>
        <dbReference type="ARBA" id="ARBA00022490"/>
    </source>
</evidence>
<keyword evidence="5" id="KW-1015">Disulfide bond</keyword>
<dbReference type="FunFam" id="2.60.40.10:FF:001108">
    <property type="entry name" value="palladin isoform X2"/>
    <property type="match status" value="1"/>
</dbReference>
<evidence type="ECO:0000256" key="3">
    <source>
        <dbReference type="ARBA" id="ARBA00022553"/>
    </source>
</evidence>
<dbReference type="InterPro" id="IPR007110">
    <property type="entry name" value="Ig-like_dom"/>
</dbReference>
<feature type="compositionally biased region" description="Polar residues" evidence="9">
    <location>
        <begin position="365"/>
        <end position="384"/>
    </location>
</feature>
<dbReference type="PROSITE" id="PS50835">
    <property type="entry name" value="IG_LIKE"/>
    <property type="match status" value="5"/>
</dbReference>
<dbReference type="InterPro" id="IPR003598">
    <property type="entry name" value="Ig_sub2"/>
</dbReference>
<dbReference type="PANTHER" id="PTHR47633:SF13">
    <property type="entry name" value="MYOPALLADIN"/>
    <property type="match status" value="1"/>
</dbReference>
<dbReference type="FunFam" id="2.60.40.10:FF:001777">
    <property type="entry name" value="myopalladin isoform X3"/>
    <property type="match status" value="1"/>
</dbReference>
<dbReference type="SMART" id="SM00408">
    <property type="entry name" value="IGc2"/>
    <property type="match status" value="4"/>
</dbReference>
<evidence type="ECO:0000256" key="7">
    <source>
        <dbReference type="ARBA" id="ARBA00023319"/>
    </source>
</evidence>
<dbReference type="SMART" id="SM00409">
    <property type="entry name" value="IG"/>
    <property type="match status" value="5"/>
</dbReference>
<feature type="domain" description="Ig-like" evidence="10">
    <location>
        <begin position="611"/>
        <end position="695"/>
    </location>
</feature>
<evidence type="ECO:0000256" key="6">
    <source>
        <dbReference type="ARBA" id="ARBA00023203"/>
    </source>
</evidence>
<dbReference type="GO" id="GO:0005654">
    <property type="term" value="C:nucleoplasm"/>
    <property type="evidence" value="ECO:0007669"/>
    <property type="project" value="Ensembl"/>
</dbReference>
<dbReference type="FunFam" id="2.60.40.10:FF:000032">
    <property type="entry name" value="palladin isoform X1"/>
    <property type="match status" value="1"/>
</dbReference>
<keyword evidence="7" id="KW-0393">Immunoglobulin domain</keyword>
<feature type="domain" description="Ig-like" evidence="10">
    <location>
        <begin position="7"/>
        <end position="65"/>
    </location>
</feature>
<feature type="region of interest" description="Disordered" evidence="9">
    <location>
        <begin position="270"/>
        <end position="297"/>
    </location>
</feature>
<dbReference type="SUPFAM" id="SSF48726">
    <property type="entry name" value="Immunoglobulin"/>
    <property type="match status" value="5"/>
</dbReference>
<dbReference type="FunFam" id="2.60.40.10:FF:000761">
    <property type="entry name" value="palladin isoform X2"/>
    <property type="match status" value="1"/>
</dbReference>
<accession>A0A670YPM2</accession>
<dbReference type="GO" id="GO:0005829">
    <property type="term" value="C:cytosol"/>
    <property type="evidence" value="ECO:0007669"/>
    <property type="project" value="Ensembl"/>
</dbReference>
<dbReference type="InterPro" id="IPR013783">
    <property type="entry name" value="Ig-like_fold"/>
</dbReference>
<evidence type="ECO:0000256" key="9">
    <source>
        <dbReference type="SAM" id="MobiDB-lite"/>
    </source>
</evidence>
<dbReference type="GO" id="GO:0003779">
    <property type="term" value="F:actin binding"/>
    <property type="evidence" value="ECO:0007669"/>
    <property type="project" value="UniProtKB-KW"/>
</dbReference>
<dbReference type="InterPro" id="IPR013098">
    <property type="entry name" value="Ig_I-set"/>
</dbReference>
<feature type="compositionally biased region" description="Polar residues" evidence="9">
    <location>
        <begin position="288"/>
        <end position="297"/>
    </location>
</feature>
<dbReference type="PANTHER" id="PTHR47633">
    <property type="entry name" value="IMMUNOGLOBULIN"/>
    <property type="match status" value="1"/>
</dbReference>
<comment type="similarity">
    <text evidence="8">Belongs to the myotilin/palladin family.</text>
</comment>
<evidence type="ECO:0000259" key="10">
    <source>
        <dbReference type="PROSITE" id="PS50835"/>
    </source>
</evidence>
<dbReference type="Gene3D" id="2.60.40.10">
    <property type="entry name" value="Immunoglobulins"/>
    <property type="match status" value="5"/>
</dbReference>
<feature type="region of interest" description="Disordered" evidence="9">
    <location>
        <begin position="64"/>
        <end position="85"/>
    </location>
</feature>
<organism evidence="11 12">
    <name type="scientific">Pseudonaja textilis</name>
    <name type="common">Eastern brown snake</name>
    <dbReference type="NCBI Taxonomy" id="8673"/>
    <lineage>
        <taxon>Eukaryota</taxon>
        <taxon>Metazoa</taxon>
        <taxon>Chordata</taxon>
        <taxon>Craniata</taxon>
        <taxon>Vertebrata</taxon>
        <taxon>Euteleostomi</taxon>
        <taxon>Lepidosauria</taxon>
        <taxon>Squamata</taxon>
        <taxon>Bifurcata</taxon>
        <taxon>Unidentata</taxon>
        <taxon>Episquamata</taxon>
        <taxon>Toxicofera</taxon>
        <taxon>Serpentes</taxon>
        <taxon>Colubroidea</taxon>
        <taxon>Elapidae</taxon>
        <taxon>Hydrophiinae</taxon>
        <taxon>Pseudonaja</taxon>
    </lineage>
</organism>
<dbReference type="GO" id="GO:0045214">
    <property type="term" value="P:sarcomere organization"/>
    <property type="evidence" value="ECO:0007669"/>
    <property type="project" value="Ensembl"/>
</dbReference>
<comment type="subcellular location">
    <subcellularLocation>
        <location evidence="1">Cytoplasm</location>
        <location evidence="1">Myofibril</location>
        <location evidence="1">Sarcomere</location>
        <location evidence="1">Z line</location>
    </subcellularLocation>
</comment>
<keyword evidence="3" id="KW-0597">Phosphoprotein</keyword>
<evidence type="ECO:0000313" key="12">
    <source>
        <dbReference type="Proteomes" id="UP000472273"/>
    </source>
</evidence>
<dbReference type="GO" id="GO:0030018">
    <property type="term" value="C:Z disc"/>
    <property type="evidence" value="ECO:0007669"/>
    <property type="project" value="UniProtKB-SubCell"/>
</dbReference>
<dbReference type="Ensembl" id="ENSPTXT00000010872.1">
    <property type="protein sequence ID" value="ENSPTXP00000010521.1"/>
    <property type="gene ID" value="ENSPTXG00000007451.1"/>
</dbReference>
<feature type="region of interest" description="Disordered" evidence="9">
    <location>
        <begin position="402"/>
        <end position="425"/>
    </location>
</feature>
<evidence type="ECO:0000313" key="11">
    <source>
        <dbReference type="Ensembl" id="ENSPTXP00000010521.1"/>
    </source>
</evidence>
<sequence length="986" mass="109116">MIALFCRWYCEGKELENSPYIQIIQSGELHSLIIVEAFEEDTGRYSCFASNIYGTDSTSAEIYVEGASSSESESDNGKEEMDRPTNYLQGLDGRPLIAAPVFTKMLQNISASEGQLVVFECRVKGAPSPKVEWYREGTLIEDSPDFRILQKKPRSMAEPEEICTLVIAEVFSEDSGSFTCTASNKYGTVSSSSHLIVKGPVDQTSNAALHTISSLSLVASERQPSASTPSALSLIDNPPKPKLESVLVNHNEPRSSSKIGLRVHFNLPEDEKGSEMSSEDGGGPKSQARPNSFPNRINGQAFKLQEPSSPSKEPPPVLAKPKLDATQLKQLHNQVLFEQQQIHQPSHPVPPESLFNTGPGKSATLPIQQQHQKQPSGATYKQNKVPSTQTFTYTRPKQFLASQNTSAASSPFSSTVSSFSNVPQGTQKMMKKENLLVSPPPAQSKSPGGLANQTEQPLPSPREHVLPPLLLSVSNMNQFQPQNVLATPLSPTGRIQNPVAFLSAVLPALPSTPPTNAMGLPKCAPAVGSHGMLKKTLHPLQSSSTEDAMKDDKAAVIYRLDSTTIFQEYKISNFEQRLMNEIEFRLERTPVDESDDEIQHDEIPTGKCIAPIFDKRLKHFRVLEGYPATFTCKIVGIPIPKVYWFKDGKQISKKNRHFKMIRAGDGTCSLHIETTTNDDDGNYTFMAANPQGRISCSGRLMVQTPPLRGRLSTTIQSHRGRSRVSERDREPLQERFFRPYFLQAPGDMVAHEGRLCRLDCKVSGLPLPDLMWLRNGKPVLPDATHKMLIRENGVHSLLIDPLRQNDAGIYTCIATNKTGQNSFSLELSVVEKEVKKAPVILERLQNCGVPEGHPVRLECRVIGMPPPIFFWKKDNETIPPHRERMSMHQDATGYVCLLIQPAKKIDAGWYTLSAKNEAGIVSCTARLDIYAQWHQQISQPIKFRSSSTRYAHLMGQGLDIFSAFSPAESPARFSSPSQPVVESEEL</sequence>
<feature type="compositionally biased region" description="Polar residues" evidence="9">
    <location>
        <begin position="443"/>
        <end position="457"/>
    </location>
</feature>
<dbReference type="InterPro" id="IPR003599">
    <property type="entry name" value="Ig_sub"/>
</dbReference>
<evidence type="ECO:0000256" key="1">
    <source>
        <dbReference type="ARBA" id="ARBA00004216"/>
    </source>
</evidence>
<dbReference type="GeneTree" id="ENSGT00940000153441"/>
<evidence type="ECO:0000256" key="8">
    <source>
        <dbReference type="ARBA" id="ARBA00061540"/>
    </source>
</evidence>
<feature type="domain" description="Ig-like" evidence="10">
    <location>
        <begin position="739"/>
        <end position="828"/>
    </location>
</feature>
<feature type="domain" description="Ig-like" evidence="10">
    <location>
        <begin position="838"/>
        <end position="928"/>
    </location>
</feature>
<dbReference type="OMA" id="RKNTHYR"/>
<dbReference type="Pfam" id="PF07679">
    <property type="entry name" value="I-set"/>
    <property type="match status" value="5"/>
</dbReference>
<protein>
    <submittedName>
        <fullName evidence="11">Myopalladin</fullName>
    </submittedName>
</protein>
<feature type="compositionally biased region" description="Low complexity" evidence="9">
    <location>
        <begin position="402"/>
        <end position="424"/>
    </location>
</feature>
<evidence type="ECO:0000256" key="5">
    <source>
        <dbReference type="ARBA" id="ARBA00023157"/>
    </source>
</evidence>
<feature type="domain" description="Ig-like" evidence="10">
    <location>
        <begin position="100"/>
        <end position="196"/>
    </location>
</feature>
<dbReference type="Proteomes" id="UP000472273">
    <property type="component" value="Unplaced"/>
</dbReference>
<dbReference type="FunFam" id="2.60.40.10:FF:000256">
    <property type="entry name" value="myopalladin isoform X1"/>
    <property type="match status" value="1"/>
</dbReference>
<keyword evidence="6" id="KW-0009">Actin-binding</keyword>
<dbReference type="GO" id="GO:0051371">
    <property type="term" value="F:muscle alpha-actinin binding"/>
    <property type="evidence" value="ECO:0007669"/>
    <property type="project" value="Ensembl"/>
</dbReference>
<dbReference type="AlphaFoldDB" id="A0A670YPM2"/>
<keyword evidence="2" id="KW-0963">Cytoplasm</keyword>
<evidence type="ECO:0000256" key="4">
    <source>
        <dbReference type="ARBA" id="ARBA00022737"/>
    </source>
</evidence>
<reference evidence="11" key="2">
    <citation type="submission" date="2025-09" db="UniProtKB">
        <authorList>
            <consortium name="Ensembl"/>
        </authorList>
    </citation>
    <scope>IDENTIFICATION</scope>
</reference>
<dbReference type="InterPro" id="IPR036179">
    <property type="entry name" value="Ig-like_dom_sf"/>
</dbReference>
<keyword evidence="4" id="KW-0677">Repeat</keyword>
<name>A0A670YPM2_PSETE</name>
<dbReference type="GO" id="GO:0017124">
    <property type="term" value="F:SH3 domain binding"/>
    <property type="evidence" value="ECO:0007669"/>
    <property type="project" value="Ensembl"/>
</dbReference>
<proteinExistence type="inferred from homology"/>
<feature type="region of interest" description="Disordered" evidence="9">
    <location>
        <begin position="340"/>
        <end position="384"/>
    </location>
</feature>
<dbReference type="GO" id="GO:0004672">
    <property type="term" value="F:protein kinase activity"/>
    <property type="evidence" value="ECO:0007669"/>
    <property type="project" value="TreeGrafter"/>
</dbReference>
<feature type="region of interest" description="Disordered" evidence="9">
    <location>
        <begin position="437"/>
        <end position="463"/>
    </location>
</feature>
<gene>
    <name evidence="11" type="primary">MYPN</name>
</gene>